<feature type="chain" id="PRO_5047400648" description="CueP family metal-binding protein" evidence="1">
    <location>
        <begin position="22"/>
        <end position="199"/>
    </location>
</feature>
<sequence length="199" mass="21033">MKRLVATTAVSALLLTGCATGGDDQTADPTAAASSAASADTEALLDRHGLAGKNTTEIIDHLDRLAGDDRPADLKASVRSHELVLSGAGQELTLDIPDDRFYLSVAPYVNRTHDCFHHSLTTCKGELAGTDVQVEIVDDTTGTLLVDRTQTTFANGFVGFWLPRDIQGTLRVTHDGRTGTAKIATGQDAPTCLTTLKLS</sequence>
<evidence type="ECO:0008006" key="4">
    <source>
        <dbReference type="Google" id="ProtNLM"/>
    </source>
</evidence>
<keyword evidence="1" id="KW-0732">Signal</keyword>
<proteinExistence type="predicted"/>
<dbReference type="NCBIfam" id="NF038094">
    <property type="entry name" value="CueP_fam"/>
    <property type="match status" value="1"/>
</dbReference>
<dbReference type="Proteomes" id="UP000643165">
    <property type="component" value="Unassembled WGS sequence"/>
</dbReference>
<keyword evidence="3" id="KW-1185">Reference proteome</keyword>
<protein>
    <recommendedName>
        <fullName evidence="4">CueP family metal-binding protein</fullName>
    </recommendedName>
</protein>
<dbReference type="Gene3D" id="2.60.40.3700">
    <property type="match status" value="1"/>
</dbReference>
<feature type="signal peptide" evidence="1">
    <location>
        <begin position="1"/>
        <end position="21"/>
    </location>
</feature>
<organism evidence="2 3">
    <name type="scientific">Micromonospora lutea</name>
    <dbReference type="NCBI Taxonomy" id="419825"/>
    <lineage>
        <taxon>Bacteria</taxon>
        <taxon>Bacillati</taxon>
        <taxon>Actinomycetota</taxon>
        <taxon>Actinomycetes</taxon>
        <taxon>Micromonosporales</taxon>
        <taxon>Micromonosporaceae</taxon>
        <taxon>Micromonospora</taxon>
    </lineage>
</organism>
<evidence type="ECO:0000313" key="2">
    <source>
        <dbReference type="EMBL" id="GIJ19736.1"/>
    </source>
</evidence>
<accession>A0ABQ4IPB0</accession>
<dbReference type="PROSITE" id="PS51257">
    <property type="entry name" value="PROKAR_LIPOPROTEIN"/>
    <property type="match status" value="1"/>
</dbReference>
<name>A0ABQ4IPB0_9ACTN</name>
<evidence type="ECO:0000313" key="3">
    <source>
        <dbReference type="Proteomes" id="UP000643165"/>
    </source>
</evidence>
<comment type="caution">
    <text evidence="2">The sequence shown here is derived from an EMBL/GenBank/DDBJ whole genome shotgun (WGS) entry which is preliminary data.</text>
</comment>
<reference evidence="2 3" key="1">
    <citation type="submission" date="2021-01" db="EMBL/GenBank/DDBJ databases">
        <title>Whole genome shotgun sequence of Verrucosispora lutea NBRC 106530.</title>
        <authorList>
            <person name="Komaki H."/>
            <person name="Tamura T."/>
        </authorList>
    </citation>
    <scope>NUCLEOTIDE SEQUENCE [LARGE SCALE GENOMIC DNA]</scope>
    <source>
        <strain evidence="2 3">NBRC 106530</strain>
    </source>
</reference>
<dbReference type="RefSeq" id="WP_203991885.1">
    <property type="nucleotide sequence ID" value="NZ_BOPB01000002.1"/>
</dbReference>
<gene>
    <name evidence="2" type="ORF">Vlu01_03600</name>
</gene>
<evidence type="ECO:0000256" key="1">
    <source>
        <dbReference type="SAM" id="SignalP"/>
    </source>
</evidence>
<dbReference type="Pfam" id="PF21172">
    <property type="entry name" value="CueP"/>
    <property type="match status" value="1"/>
</dbReference>
<dbReference type="InterPro" id="IPR047808">
    <property type="entry name" value="CueP-like"/>
</dbReference>
<dbReference type="EMBL" id="BOPB01000002">
    <property type="protein sequence ID" value="GIJ19736.1"/>
    <property type="molecule type" value="Genomic_DNA"/>
</dbReference>